<feature type="compositionally biased region" description="Polar residues" evidence="1">
    <location>
        <begin position="125"/>
        <end position="134"/>
    </location>
</feature>
<comment type="caution">
    <text evidence="3">The sequence shown here is derived from an EMBL/GenBank/DDBJ whole genome shotgun (WGS) entry which is preliminary data.</text>
</comment>
<accession>A0A976IBZ2</accession>
<dbReference type="RefSeq" id="XP_067815515.1">
    <property type="nucleotide sequence ID" value="XM_067965579.1"/>
</dbReference>
<dbReference type="GeneID" id="94351250"/>
<gene>
    <name evidence="3" type="ORF">CCR75_007520</name>
</gene>
<evidence type="ECO:0000256" key="2">
    <source>
        <dbReference type="SAM" id="SignalP"/>
    </source>
</evidence>
<proteinExistence type="predicted"/>
<dbReference type="EMBL" id="SHOA02000209">
    <property type="protein sequence ID" value="TDH66016.1"/>
    <property type="molecule type" value="Genomic_DNA"/>
</dbReference>
<reference evidence="3 4" key="1">
    <citation type="journal article" date="2021" name="Genome Biol.">
        <title>AFLAP: assembly-free linkage analysis pipeline using k-mers from genome sequencing data.</title>
        <authorList>
            <person name="Fletcher K."/>
            <person name="Zhang L."/>
            <person name="Gil J."/>
            <person name="Han R."/>
            <person name="Cavanaugh K."/>
            <person name="Michelmore R."/>
        </authorList>
    </citation>
    <scope>NUCLEOTIDE SEQUENCE [LARGE SCALE GENOMIC DNA]</scope>
    <source>
        <strain evidence="3 4">SF5</strain>
    </source>
</reference>
<organism evidence="3 4">
    <name type="scientific">Bremia lactucae</name>
    <name type="common">Lettuce downy mildew</name>
    <dbReference type="NCBI Taxonomy" id="4779"/>
    <lineage>
        <taxon>Eukaryota</taxon>
        <taxon>Sar</taxon>
        <taxon>Stramenopiles</taxon>
        <taxon>Oomycota</taxon>
        <taxon>Peronosporomycetes</taxon>
        <taxon>Peronosporales</taxon>
        <taxon>Peronosporaceae</taxon>
        <taxon>Bremia</taxon>
    </lineage>
</organism>
<feature type="region of interest" description="Disordered" evidence="1">
    <location>
        <begin position="69"/>
        <end position="175"/>
    </location>
</feature>
<feature type="signal peptide" evidence="2">
    <location>
        <begin position="1"/>
        <end position="17"/>
    </location>
</feature>
<evidence type="ECO:0000313" key="3">
    <source>
        <dbReference type="EMBL" id="TDH66016.1"/>
    </source>
</evidence>
<evidence type="ECO:0008006" key="5">
    <source>
        <dbReference type="Google" id="ProtNLM"/>
    </source>
</evidence>
<keyword evidence="4" id="KW-1185">Reference proteome</keyword>
<feature type="chain" id="PRO_5036709858" description="Secreted protein" evidence="2">
    <location>
        <begin position="18"/>
        <end position="175"/>
    </location>
</feature>
<keyword evidence="2" id="KW-0732">Signal</keyword>
<dbReference type="Proteomes" id="UP000294530">
    <property type="component" value="Unassembled WGS sequence"/>
</dbReference>
<dbReference type="KEGG" id="blac:94351250"/>
<dbReference type="AlphaFoldDB" id="A0A976IBZ2"/>
<name>A0A976IBZ2_BRELC</name>
<protein>
    <recommendedName>
        <fullName evidence="5">Secreted protein</fullName>
    </recommendedName>
</protein>
<evidence type="ECO:0000256" key="1">
    <source>
        <dbReference type="SAM" id="MobiDB-lite"/>
    </source>
</evidence>
<feature type="compositionally biased region" description="Basic and acidic residues" evidence="1">
    <location>
        <begin position="83"/>
        <end position="119"/>
    </location>
</feature>
<evidence type="ECO:0000313" key="4">
    <source>
        <dbReference type="Proteomes" id="UP000294530"/>
    </source>
</evidence>
<sequence length="175" mass="19442">MLRIGILCVAAALMISGNGPSATHLGGSPKRNGGFGDNVAAERSLQPTNGEERAQEIKINPNTFEARTILHPYESYDDSSDSSDDKRTKYIHRRDDSSDYKRTQNRFKPSDSSDYDNKSLRRSYQKSGVNSWNGAGNMRQHDNKNGGDSWSDNGKTGRHDNKISLDTWADDGNTQ</sequence>